<evidence type="ECO:0000256" key="2">
    <source>
        <dbReference type="SAM" id="Phobius"/>
    </source>
</evidence>
<comment type="caution">
    <text evidence="5">The sequence shown here is derived from an EMBL/GenBank/DDBJ whole genome shotgun (WGS) entry which is preliminary data.</text>
</comment>
<feature type="domain" description="LTD" evidence="4">
    <location>
        <begin position="375"/>
        <end position="506"/>
    </location>
</feature>
<feature type="domain" description="LTD" evidence="4">
    <location>
        <begin position="17"/>
        <end position="141"/>
    </location>
</feature>
<dbReference type="Gene3D" id="2.60.40.10">
    <property type="entry name" value="Immunoglobulins"/>
    <property type="match status" value="1"/>
</dbReference>
<organism evidence="5 6">
    <name type="scientific">Candidatus Buchananbacteria bacterium RBG_13_39_9</name>
    <dbReference type="NCBI Taxonomy" id="1797531"/>
    <lineage>
        <taxon>Bacteria</taxon>
        <taxon>Candidatus Buchananiibacteriota</taxon>
    </lineage>
</organism>
<dbReference type="PROSITE" id="PS51841">
    <property type="entry name" value="LTD"/>
    <property type="match status" value="3"/>
</dbReference>
<dbReference type="Pfam" id="PF00932">
    <property type="entry name" value="LTD"/>
    <property type="match status" value="3"/>
</dbReference>
<dbReference type="Gene3D" id="2.60.40.1260">
    <property type="entry name" value="Lamin Tail domain"/>
    <property type="match status" value="2"/>
</dbReference>
<dbReference type="InterPro" id="IPR036415">
    <property type="entry name" value="Lamin_tail_dom_sf"/>
</dbReference>
<feature type="transmembrane region" description="Helical" evidence="2">
    <location>
        <begin position="840"/>
        <end position="861"/>
    </location>
</feature>
<dbReference type="Pfam" id="PF18942">
    <property type="entry name" value="DUF5689"/>
    <property type="match status" value="1"/>
</dbReference>
<evidence type="ECO:0000259" key="4">
    <source>
        <dbReference type="PROSITE" id="PS51841"/>
    </source>
</evidence>
<dbReference type="InterPro" id="IPR043744">
    <property type="entry name" value="DUF5689"/>
</dbReference>
<gene>
    <name evidence="5" type="ORF">A2Y67_03730</name>
</gene>
<protein>
    <recommendedName>
        <fullName evidence="4">LTD domain-containing protein</fullName>
    </recommendedName>
</protein>
<keyword evidence="3" id="KW-0732">Signal</keyword>
<keyword evidence="2" id="KW-0472">Membrane</keyword>
<accession>A0A1G1XU33</accession>
<evidence type="ECO:0000256" key="1">
    <source>
        <dbReference type="SAM" id="MobiDB-lite"/>
    </source>
</evidence>
<dbReference type="CDD" id="cd00146">
    <property type="entry name" value="PKD"/>
    <property type="match status" value="1"/>
</dbReference>
<dbReference type="EMBL" id="MHIA01000006">
    <property type="protein sequence ID" value="OGY42807.1"/>
    <property type="molecule type" value="Genomic_DNA"/>
</dbReference>
<feature type="signal peptide" evidence="3">
    <location>
        <begin position="1"/>
        <end position="27"/>
    </location>
</feature>
<dbReference type="InterPro" id="IPR013783">
    <property type="entry name" value="Ig-like_fold"/>
</dbReference>
<evidence type="ECO:0000313" key="5">
    <source>
        <dbReference type="EMBL" id="OGY42807.1"/>
    </source>
</evidence>
<reference evidence="5 6" key="1">
    <citation type="journal article" date="2016" name="Nat. Commun.">
        <title>Thousands of microbial genomes shed light on interconnected biogeochemical processes in an aquifer system.</title>
        <authorList>
            <person name="Anantharaman K."/>
            <person name="Brown C.T."/>
            <person name="Hug L.A."/>
            <person name="Sharon I."/>
            <person name="Castelle C.J."/>
            <person name="Probst A.J."/>
            <person name="Thomas B.C."/>
            <person name="Singh A."/>
            <person name="Wilkins M.J."/>
            <person name="Karaoz U."/>
            <person name="Brodie E.L."/>
            <person name="Williams K.H."/>
            <person name="Hubbard S.S."/>
            <person name="Banfield J.F."/>
        </authorList>
    </citation>
    <scope>NUCLEOTIDE SEQUENCE [LARGE SCALE GENOMIC DNA]</scope>
</reference>
<keyword evidence="2" id="KW-0812">Transmembrane</keyword>
<dbReference type="AlphaFoldDB" id="A0A1G1XU33"/>
<dbReference type="InterPro" id="IPR000601">
    <property type="entry name" value="PKD_dom"/>
</dbReference>
<evidence type="ECO:0000256" key="3">
    <source>
        <dbReference type="SAM" id="SignalP"/>
    </source>
</evidence>
<feature type="domain" description="LTD" evidence="4">
    <location>
        <begin position="181"/>
        <end position="304"/>
    </location>
</feature>
<feature type="chain" id="PRO_5009581385" description="LTD domain-containing protein" evidence="3">
    <location>
        <begin position="28"/>
        <end position="869"/>
    </location>
</feature>
<proteinExistence type="predicted"/>
<name>A0A1G1XU33_9BACT</name>
<dbReference type="Proteomes" id="UP000176260">
    <property type="component" value="Unassembled WGS sequence"/>
</dbReference>
<evidence type="ECO:0000313" key="6">
    <source>
        <dbReference type="Proteomes" id="UP000176260"/>
    </source>
</evidence>
<dbReference type="InterPro" id="IPR001322">
    <property type="entry name" value="Lamin_tail_dom"/>
</dbReference>
<dbReference type="SUPFAM" id="SSF74853">
    <property type="entry name" value="Lamin A/C globular tail domain"/>
    <property type="match status" value="3"/>
</dbReference>
<sequence>MKKLMRIIAALTLFCLGFFIFPLTALAVETDIVISEIGAYEISDYEWLEIFNNGAEPVDLAGWKFYEDQTNHGLSAFLGDLIIEPGEYAIIADVAANFQKKYPDFNGTILDSSWTTLNENGEELALKNKNGEIIETFTYLPCPDTSLQRIDLNLNDYTENNWQTHETSNSAGRANEFSSDTPPNEQEPPTEEDENIEPPDDPPQEINEILPKSILINEFVSDPASGENEWIELYNKNDFEVDLEGWLIIDGSETETILTKSIGANTSNPFFIIESPKGQLNNSGDAIILQDNQGQIIDTVYYGNWTAPAGINKAPVAQDPNATARQTDGLDTNNQAADFAVTQTPTKGLANLISPLVDSSPQKTDNAPSELDPTKQYQVDLSEVIFINEIFPNPLGNDLDNEFIEIKNSSPFAFDLTNWQIKTNKQSYKISQPDFASTQIAGQGFFIIDRKISHLVLANSKDTLKLISPENKIVQTIKYQEDPDLTLNASYALNPENTWAWTTTPTKNRPNIITPINHAPIIEAVCPKEAQINEIITCDSSDSYDLENDDLTFTWQIEDQIYSNAVLQYQFAQAGTYTLNLKISDGFLTSKLSKKIKITNPEGFTIASTKQKAATAAGKSSSKKTSSTQKSSAAKINELITIGLKNAKDLASGQKIKTQGVVSVLPNTFGKTIMYVAGSGIQLYMSKANWPDLKIGDLLEITGTIGESQGNKRIKIASAQDIKVLEQSEPPQPREIKIEEINDSIIDYLVKISGQLIEKNSSKFYIQDDTGEAEIYISTLTKIKKTNYLEGDNLSIIGIVRKYNNVFQILPRFEEDIVKNISAEQQETLTLPATKQSSDILKYLITTAMVLGLGIALFLIYKRKLKAVS</sequence>
<feature type="region of interest" description="Disordered" evidence="1">
    <location>
        <begin position="162"/>
        <end position="206"/>
    </location>
</feature>
<keyword evidence="2" id="KW-1133">Transmembrane helix</keyword>
<dbReference type="Pfam" id="PF18911">
    <property type="entry name" value="PKD_4"/>
    <property type="match status" value="1"/>
</dbReference>
<feature type="compositionally biased region" description="Polar residues" evidence="1">
    <location>
        <begin position="162"/>
        <end position="180"/>
    </location>
</feature>
<feature type="compositionally biased region" description="Acidic residues" evidence="1">
    <location>
        <begin position="188"/>
        <end position="203"/>
    </location>
</feature>